<protein>
    <recommendedName>
        <fullName evidence="6">Methylthioribose-1-phosphate isomerase</fullName>
        <shortName evidence="6">M1Pi</shortName>
        <shortName evidence="6">MTR-1-P isomerase</shortName>
        <ecNumber evidence="6">5.3.1.23</ecNumber>
    </recommendedName>
    <alternativeName>
        <fullName evidence="6">S-methyl-5-thioribose-1-phosphate isomerase</fullName>
    </alternativeName>
    <alternativeName>
        <fullName evidence="6">Translation initiation factor eIF-2B subunit alpha/beta/delta-like protein</fullName>
    </alternativeName>
</protein>
<dbReference type="Gene3D" id="3.40.50.10470">
    <property type="entry name" value="Translation initiation factor eif-2b, domain 2"/>
    <property type="match status" value="1"/>
</dbReference>
<comment type="catalytic activity">
    <reaction evidence="6">
        <text>5-(methylsulfanyl)-alpha-D-ribose 1-phosphate = 5-(methylsulfanyl)-D-ribulose 1-phosphate</text>
        <dbReference type="Rhea" id="RHEA:19989"/>
        <dbReference type="ChEBI" id="CHEBI:58533"/>
        <dbReference type="ChEBI" id="CHEBI:58548"/>
        <dbReference type="EC" id="5.3.1.23"/>
    </reaction>
</comment>
<evidence type="ECO:0000256" key="6">
    <source>
        <dbReference type="HAMAP-Rule" id="MF_03119"/>
    </source>
</evidence>
<dbReference type="AlphaFoldDB" id="A0A6A6NY53"/>
<dbReference type="PANTHER" id="PTHR43475:SF1">
    <property type="entry name" value="METHYLTHIORIBOSE-1-PHOSPHATE ISOMERASE"/>
    <property type="match status" value="1"/>
</dbReference>
<dbReference type="GO" id="GO:0019509">
    <property type="term" value="P:L-methionine salvage from methylthioadenosine"/>
    <property type="evidence" value="ECO:0007669"/>
    <property type="project" value="UniProtKB-UniRule"/>
</dbReference>
<dbReference type="GO" id="GO:0005737">
    <property type="term" value="C:cytoplasm"/>
    <property type="evidence" value="ECO:0007669"/>
    <property type="project" value="UniProtKB-SubCell"/>
</dbReference>
<dbReference type="InterPro" id="IPR042529">
    <property type="entry name" value="IF_2B-like_C"/>
</dbReference>
<dbReference type="InterPro" id="IPR011559">
    <property type="entry name" value="Initiation_fac_2B_a/b/d"/>
</dbReference>
<dbReference type="NCBIfam" id="NF004326">
    <property type="entry name" value="PRK05720.1"/>
    <property type="match status" value="1"/>
</dbReference>
<keyword evidence="5 6" id="KW-0539">Nucleus</keyword>
<evidence type="ECO:0000313" key="8">
    <source>
        <dbReference type="Proteomes" id="UP000799766"/>
    </source>
</evidence>
<name>A0A6A6NY53_9PEZI</name>
<dbReference type="HAMAP" id="MF_01678">
    <property type="entry name" value="Salvage_MtnA"/>
    <property type="match status" value="1"/>
</dbReference>
<dbReference type="EC" id="5.3.1.23" evidence="6"/>
<dbReference type="InterPro" id="IPR027363">
    <property type="entry name" value="M1Pi_N"/>
</dbReference>
<dbReference type="FunFam" id="1.20.120.420:FF:000003">
    <property type="entry name" value="Methylthioribose-1-phosphate isomerase"/>
    <property type="match status" value="1"/>
</dbReference>
<dbReference type="EMBL" id="MU001682">
    <property type="protein sequence ID" value="KAF2456725.1"/>
    <property type="molecule type" value="Genomic_DNA"/>
</dbReference>
<accession>A0A6A6NY53</accession>
<evidence type="ECO:0000256" key="2">
    <source>
        <dbReference type="ARBA" id="ARBA00022605"/>
    </source>
</evidence>
<gene>
    <name evidence="6" type="primary">MRI1</name>
    <name evidence="7" type="ORF">BDY21DRAFT_321956</name>
</gene>
<proteinExistence type="inferred from homology"/>
<comment type="similarity">
    <text evidence="6">Belongs to the eIF-2B alpha/beta/delta subunits family. MtnA subfamily.</text>
</comment>
<dbReference type="FunFam" id="3.40.50.10470:FF:000003">
    <property type="entry name" value="Methylthioribose-1-phosphate isomerase"/>
    <property type="match status" value="1"/>
</dbReference>
<comment type="pathway">
    <text evidence="6">Amino-acid biosynthesis; L-methionine biosynthesis via salvage pathway; L-methionine from S-methyl-5-thio-alpha-D-ribose 1-phosphate: step 1/6.</text>
</comment>
<dbReference type="GO" id="GO:0005634">
    <property type="term" value="C:nucleus"/>
    <property type="evidence" value="ECO:0007669"/>
    <property type="project" value="UniProtKB-SubCell"/>
</dbReference>
<feature type="active site" description="Proton donor" evidence="6">
    <location>
        <position position="266"/>
    </location>
</feature>
<dbReference type="GO" id="GO:0046523">
    <property type="term" value="F:S-methyl-5-thioribose-1-phosphate isomerase activity"/>
    <property type="evidence" value="ECO:0007669"/>
    <property type="project" value="UniProtKB-UniRule"/>
</dbReference>
<dbReference type="NCBIfam" id="TIGR00512">
    <property type="entry name" value="salvage_mtnA"/>
    <property type="match status" value="1"/>
</dbReference>
<comment type="subcellular location">
    <subcellularLocation>
        <location evidence="6">Cytoplasm</location>
    </subcellularLocation>
    <subcellularLocation>
        <location evidence="6">Nucleus</location>
    </subcellularLocation>
</comment>
<feature type="site" description="Transition state stabilizer" evidence="6">
    <location>
        <position position="182"/>
    </location>
</feature>
<keyword evidence="3 6" id="KW-0486">Methionine biosynthesis</keyword>
<dbReference type="InterPro" id="IPR037171">
    <property type="entry name" value="NagB/RpiA_transferase-like"/>
</dbReference>
<keyword evidence="2 6" id="KW-0028">Amino-acid biosynthesis</keyword>
<keyword evidence="1 6" id="KW-0963">Cytoplasm</keyword>
<dbReference type="InterPro" id="IPR005251">
    <property type="entry name" value="IF-M1Pi"/>
</dbReference>
<evidence type="ECO:0000256" key="5">
    <source>
        <dbReference type="ARBA" id="ARBA00023242"/>
    </source>
</evidence>
<dbReference type="SUPFAM" id="SSF100950">
    <property type="entry name" value="NagB/RpiA/CoA transferase-like"/>
    <property type="match status" value="1"/>
</dbReference>
<dbReference type="PANTHER" id="PTHR43475">
    <property type="entry name" value="METHYLTHIORIBOSE-1-PHOSPHATE ISOMERASE"/>
    <property type="match status" value="1"/>
</dbReference>
<evidence type="ECO:0000256" key="4">
    <source>
        <dbReference type="ARBA" id="ARBA00023235"/>
    </source>
</evidence>
<comment type="function">
    <text evidence="6">Catalyzes the interconversion of methylthioribose-1-phosphate (MTR-1-P) into methylthioribulose-1-phosphate (MTRu-1-P).</text>
</comment>
<dbReference type="Pfam" id="PF01008">
    <property type="entry name" value="IF-2B"/>
    <property type="match status" value="1"/>
</dbReference>
<organism evidence="7 8">
    <name type="scientific">Lineolata rhizophorae</name>
    <dbReference type="NCBI Taxonomy" id="578093"/>
    <lineage>
        <taxon>Eukaryota</taxon>
        <taxon>Fungi</taxon>
        <taxon>Dikarya</taxon>
        <taxon>Ascomycota</taxon>
        <taxon>Pezizomycotina</taxon>
        <taxon>Dothideomycetes</taxon>
        <taxon>Dothideomycetes incertae sedis</taxon>
        <taxon>Lineolatales</taxon>
        <taxon>Lineolataceae</taxon>
        <taxon>Lineolata</taxon>
    </lineage>
</organism>
<evidence type="ECO:0000256" key="3">
    <source>
        <dbReference type="ARBA" id="ARBA00023167"/>
    </source>
</evidence>
<reference evidence="7" key="1">
    <citation type="journal article" date="2020" name="Stud. Mycol.">
        <title>101 Dothideomycetes genomes: a test case for predicting lifestyles and emergence of pathogens.</title>
        <authorList>
            <person name="Haridas S."/>
            <person name="Albert R."/>
            <person name="Binder M."/>
            <person name="Bloem J."/>
            <person name="Labutti K."/>
            <person name="Salamov A."/>
            <person name="Andreopoulos B."/>
            <person name="Baker S."/>
            <person name="Barry K."/>
            <person name="Bills G."/>
            <person name="Bluhm B."/>
            <person name="Cannon C."/>
            <person name="Castanera R."/>
            <person name="Culley D."/>
            <person name="Daum C."/>
            <person name="Ezra D."/>
            <person name="Gonzalez J."/>
            <person name="Henrissat B."/>
            <person name="Kuo A."/>
            <person name="Liang C."/>
            <person name="Lipzen A."/>
            <person name="Lutzoni F."/>
            <person name="Magnuson J."/>
            <person name="Mondo S."/>
            <person name="Nolan M."/>
            <person name="Ohm R."/>
            <person name="Pangilinan J."/>
            <person name="Park H.-J."/>
            <person name="Ramirez L."/>
            <person name="Alfaro M."/>
            <person name="Sun H."/>
            <person name="Tritt A."/>
            <person name="Yoshinaga Y."/>
            <person name="Zwiers L.-H."/>
            <person name="Turgeon B."/>
            <person name="Goodwin S."/>
            <person name="Spatafora J."/>
            <person name="Crous P."/>
            <person name="Grigoriev I."/>
        </authorList>
    </citation>
    <scope>NUCLEOTIDE SEQUENCE</scope>
    <source>
        <strain evidence="7">ATCC 16933</strain>
    </source>
</reference>
<dbReference type="NCBIfam" id="TIGR00524">
    <property type="entry name" value="eIF-2B_rel"/>
    <property type="match status" value="1"/>
</dbReference>
<dbReference type="InterPro" id="IPR000649">
    <property type="entry name" value="IF-2B-related"/>
</dbReference>
<dbReference type="Gene3D" id="1.20.120.420">
    <property type="entry name" value="translation initiation factor eif-2b, domain 1"/>
    <property type="match status" value="1"/>
</dbReference>
<dbReference type="Proteomes" id="UP000799766">
    <property type="component" value="Unassembled WGS sequence"/>
</dbReference>
<dbReference type="OrthoDB" id="2461at2759"/>
<keyword evidence="8" id="KW-1185">Reference proteome</keyword>
<sequence length="404" mass="42176">MVLEAIRYSRGALEVLDQLALPHATRYDAVRSSRDAWQAIRSMRTRGAPAIAIVAALGLAVELEALRRDAALPPAAADVAALVDDRLAFLVTSRPTAVNLADAARKLRRVAREAAARAGDGGGGGGGADVADAYVRAAERMLADDVRDNEAIGRHGAEWIAARAGGDGDDDDDAALSVLTHCNTGSLATAGYGTALGVVRALHASSRLRRAFCTETRPYNQGARLTAYELVHDGIPGTLITDSMAASLLALRGRADNIAAVVVGADRVAANGDTANKIGTYALAIAARRHGVKFVVAAPRTTVDLKTASGAAIVIEERPAREVTTITGPTVDADPTTPAQTIKIAADGIAVWNPAFDVTPAELIDAIATECGVVEKGEDGEFDLEKLFGQEEGDMGREMGRWGR</sequence>
<evidence type="ECO:0000256" key="1">
    <source>
        <dbReference type="ARBA" id="ARBA00022490"/>
    </source>
</evidence>
<dbReference type="UniPathway" id="UPA00904">
    <property type="reaction ID" value="UER00874"/>
</dbReference>
<keyword evidence="4 6" id="KW-0413">Isomerase</keyword>
<evidence type="ECO:0000313" key="7">
    <source>
        <dbReference type="EMBL" id="KAF2456725.1"/>
    </source>
</evidence>